<proteinExistence type="inferred from homology"/>
<dbReference type="GO" id="GO:0005886">
    <property type="term" value="C:plasma membrane"/>
    <property type="evidence" value="ECO:0007669"/>
    <property type="project" value="UniProtKB-SubCell"/>
</dbReference>
<dbReference type="GO" id="GO:0005964">
    <property type="term" value="C:phosphorylase kinase complex"/>
    <property type="evidence" value="ECO:0007669"/>
    <property type="project" value="TreeGrafter"/>
</dbReference>
<evidence type="ECO:0000259" key="8">
    <source>
        <dbReference type="Pfam" id="PF00723"/>
    </source>
</evidence>
<comment type="pathway">
    <text evidence="2 6">Glycan biosynthesis; glycogen metabolism.</text>
</comment>
<sequence>MRCGSSVYVKRPFVCDCFADGPYVRTVPSESIHTPRLLSRLNPVTGLLPASQEQPDAWIRDNVYCVLAVWGLGMAYRKNADRDEDKAKAYELEQSVVKLMRGLLQCMIGQVHKVERFKLTQSTADCLHAKYNTGTCAPVVGDSEWGHLQVDATSLYLLMLAQMTASGAYWSRSFKERLFETLLFRTLAPTPLFRGNKCDLFGLRRFEIGVFLFYLYFEPTTSQPPSHNNHQPQRRFTTTTTPASQQPRHPHHSASNRKHLHKHKRGTTTTPAPISLVKKNDG</sequence>
<comment type="similarity">
    <text evidence="3 6">Belongs to the phosphorylase b kinase regulatory chain family.</text>
</comment>
<dbReference type="GO" id="GO:0005977">
    <property type="term" value="P:glycogen metabolic process"/>
    <property type="evidence" value="ECO:0007669"/>
    <property type="project" value="UniProtKB-UniPathway"/>
</dbReference>
<feature type="region of interest" description="Disordered" evidence="7">
    <location>
        <begin position="222"/>
        <end position="282"/>
    </location>
</feature>
<feature type="compositionally biased region" description="Basic residues" evidence="7">
    <location>
        <begin position="248"/>
        <end position="266"/>
    </location>
</feature>
<dbReference type="PANTHER" id="PTHR10749">
    <property type="entry name" value="PHOSPHORYLASE B KINASE REGULATORY SUBUNIT"/>
    <property type="match status" value="1"/>
</dbReference>
<dbReference type="SUPFAM" id="SSF48208">
    <property type="entry name" value="Six-hairpin glycosidases"/>
    <property type="match status" value="1"/>
</dbReference>
<dbReference type="GeneTree" id="ENSGT00950000183118"/>
<keyword evidence="6" id="KW-0119">Carbohydrate metabolism</keyword>
<dbReference type="GO" id="GO:0005516">
    <property type="term" value="F:calmodulin binding"/>
    <property type="evidence" value="ECO:0007669"/>
    <property type="project" value="UniProtKB-KW"/>
</dbReference>
<dbReference type="InterPro" id="IPR008928">
    <property type="entry name" value="6-hairpin_glycosidase_sf"/>
</dbReference>
<reference evidence="9" key="1">
    <citation type="submission" date="2025-08" db="UniProtKB">
        <authorList>
            <consortium name="Ensembl"/>
        </authorList>
    </citation>
    <scope>IDENTIFICATION</scope>
</reference>
<dbReference type="Pfam" id="PF00723">
    <property type="entry name" value="Glyco_hydro_15"/>
    <property type="match status" value="1"/>
</dbReference>
<evidence type="ECO:0000256" key="7">
    <source>
        <dbReference type="SAM" id="MobiDB-lite"/>
    </source>
</evidence>
<keyword evidence="6" id="KW-0636">Prenylation</keyword>
<dbReference type="InterPro" id="IPR011613">
    <property type="entry name" value="GH15-like"/>
</dbReference>
<organism evidence="9 10">
    <name type="scientific">Eptatretus burgeri</name>
    <name type="common">Inshore hagfish</name>
    <dbReference type="NCBI Taxonomy" id="7764"/>
    <lineage>
        <taxon>Eukaryota</taxon>
        <taxon>Metazoa</taxon>
        <taxon>Chordata</taxon>
        <taxon>Craniata</taxon>
        <taxon>Vertebrata</taxon>
        <taxon>Cyclostomata</taxon>
        <taxon>Myxini</taxon>
        <taxon>Myxiniformes</taxon>
        <taxon>Myxinidae</taxon>
        <taxon>Eptatretinae</taxon>
        <taxon>Eptatretus</taxon>
    </lineage>
</organism>
<accession>A0A8C4N2P3</accession>
<dbReference type="Ensembl" id="ENSEBUT00000000824.1">
    <property type="protein sequence ID" value="ENSEBUP00000000525.1"/>
    <property type="gene ID" value="ENSEBUG00000000615.1"/>
</dbReference>
<keyword evidence="4 6" id="KW-0321">Glycogen metabolism</keyword>
<feature type="compositionally biased region" description="Polar residues" evidence="7">
    <location>
        <begin position="222"/>
        <end position="247"/>
    </location>
</feature>
<evidence type="ECO:0000313" key="9">
    <source>
        <dbReference type="Ensembl" id="ENSEBUP00000000525.1"/>
    </source>
</evidence>
<evidence type="ECO:0000256" key="5">
    <source>
        <dbReference type="ARBA" id="ARBA00022860"/>
    </source>
</evidence>
<feature type="domain" description="GH15-like" evidence="8">
    <location>
        <begin position="38"/>
        <end position="175"/>
    </location>
</feature>
<evidence type="ECO:0000256" key="3">
    <source>
        <dbReference type="ARBA" id="ARBA00007128"/>
    </source>
</evidence>
<dbReference type="Proteomes" id="UP000694388">
    <property type="component" value="Unplaced"/>
</dbReference>
<evidence type="ECO:0000313" key="10">
    <source>
        <dbReference type="Proteomes" id="UP000694388"/>
    </source>
</evidence>
<dbReference type="AlphaFoldDB" id="A0A8C4N2P3"/>
<dbReference type="InterPro" id="IPR008734">
    <property type="entry name" value="PHK_A/B_su"/>
</dbReference>
<comment type="subcellular location">
    <subcellularLocation>
        <location evidence="1 6">Cell membrane</location>
        <topology evidence="1 6">Lipid-anchor</topology>
        <orientation evidence="1 6">Cytoplasmic side</orientation>
    </subcellularLocation>
</comment>
<dbReference type="UniPathway" id="UPA00163"/>
<comment type="function">
    <text evidence="6">Phosphorylase b kinase catalyzes the phosphorylation of serine in certain substrates, including troponin I.</text>
</comment>
<keyword evidence="6" id="KW-1003">Cell membrane</keyword>
<reference evidence="9" key="2">
    <citation type="submission" date="2025-09" db="UniProtKB">
        <authorList>
            <consortium name="Ensembl"/>
        </authorList>
    </citation>
    <scope>IDENTIFICATION</scope>
</reference>
<dbReference type="PANTHER" id="PTHR10749:SF7">
    <property type="entry name" value="PHOSPHORYLASE B KINASE REGULATORY SUBUNIT ALPHA-RELATED"/>
    <property type="match status" value="1"/>
</dbReference>
<keyword evidence="10" id="KW-1185">Reference proteome</keyword>
<evidence type="ECO:0000256" key="4">
    <source>
        <dbReference type="ARBA" id="ARBA00022600"/>
    </source>
</evidence>
<protein>
    <recommendedName>
        <fullName evidence="6">Phosphorylase b kinase regulatory subunit</fullName>
    </recommendedName>
</protein>
<evidence type="ECO:0000256" key="1">
    <source>
        <dbReference type="ARBA" id="ARBA00004342"/>
    </source>
</evidence>
<evidence type="ECO:0000256" key="2">
    <source>
        <dbReference type="ARBA" id="ARBA00005131"/>
    </source>
</evidence>
<evidence type="ECO:0000256" key="6">
    <source>
        <dbReference type="RuleBase" id="RU364123"/>
    </source>
</evidence>
<keyword evidence="6" id="KW-0472">Membrane</keyword>
<name>A0A8C4N2P3_EPTBU</name>
<keyword evidence="6" id="KW-0449">Lipoprotein</keyword>
<keyword evidence="5 6" id="KW-0112">Calmodulin-binding</keyword>